<keyword evidence="6 10" id="KW-0443">Lipid metabolism</keyword>
<comment type="catalytic activity">
    <reaction evidence="10">
        <text>an acyl phosphate + sn-glycerol 3-phosphate = a 1-acyl-sn-glycero-3-phosphate + phosphate</text>
        <dbReference type="Rhea" id="RHEA:34075"/>
        <dbReference type="ChEBI" id="CHEBI:43474"/>
        <dbReference type="ChEBI" id="CHEBI:57597"/>
        <dbReference type="ChEBI" id="CHEBI:57970"/>
        <dbReference type="ChEBI" id="CHEBI:59918"/>
        <dbReference type="EC" id="2.3.1.275"/>
    </reaction>
</comment>
<dbReference type="GO" id="GO:0005886">
    <property type="term" value="C:plasma membrane"/>
    <property type="evidence" value="ECO:0007669"/>
    <property type="project" value="UniProtKB-SubCell"/>
</dbReference>
<evidence type="ECO:0000256" key="5">
    <source>
        <dbReference type="ARBA" id="ARBA00022989"/>
    </source>
</evidence>
<keyword evidence="3 10" id="KW-0808">Transferase</keyword>
<feature type="region of interest" description="Disordered" evidence="11">
    <location>
        <begin position="198"/>
        <end position="231"/>
    </location>
</feature>
<evidence type="ECO:0000256" key="9">
    <source>
        <dbReference type="ARBA" id="ARBA00023264"/>
    </source>
</evidence>
<name>A0A4V2EWT1_9BURK</name>
<dbReference type="Proteomes" id="UP000293433">
    <property type="component" value="Unassembled WGS sequence"/>
</dbReference>
<comment type="function">
    <text evidence="10">Catalyzes the transfer of an acyl group from acyl-phosphate (acyl-PO(4)) to glycerol-3-phosphate (G3P) to form lysophosphatidic acid (LPA). This enzyme utilizes acyl-phosphate as fatty acyl donor, but not acyl-CoA or acyl-ACP.</text>
</comment>
<comment type="subcellular location">
    <subcellularLocation>
        <location evidence="10">Cell membrane</location>
        <topology evidence="10">Multi-pass membrane protein</topology>
    </subcellularLocation>
</comment>
<evidence type="ECO:0000256" key="4">
    <source>
        <dbReference type="ARBA" id="ARBA00022692"/>
    </source>
</evidence>
<reference evidence="12 13" key="1">
    <citation type="submission" date="2019-02" db="EMBL/GenBank/DDBJ databases">
        <title>Genomic Encyclopedia of Type Strains, Phase IV (KMG-IV): sequencing the most valuable type-strain genomes for metagenomic binning, comparative biology and taxonomic classification.</title>
        <authorList>
            <person name="Goeker M."/>
        </authorList>
    </citation>
    <scope>NUCLEOTIDE SEQUENCE [LARGE SCALE GENOMIC DNA]</scope>
    <source>
        <strain evidence="12 13">DSM 10617</strain>
    </source>
</reference>
<dbReference type="EC" id="2.3.1.275" evidence="10"/>
<comment type="similarity">
    <text evidence="10">Belongs to the PlsY family.</text>
</comment>
<evidence type="ECO:0000256" key="8">
    <source>
        <dbReference type="ARBA" id="ARBA00023209"/>
    </source>
</evidence>
<gene>
    <name evidence="10" type="primary">plsY</name>
    <name evidence="12" type="ORF">EV685_1633</name>
</gene>
<feature type="compositionally biased region" description="Low complexity" evidence="11">
    <location>
        <begin position="204"/>
        <end position="217"/>
    </location>
</feature>
<protein>
    <recommendedName>
        <fullName evidence="10">Glycerol-3-phosphate acyltransferase</fullName>
    </recommendedName>
    <alternativeName>
        <fullName evidence="10">Acyl-PO4 G3P acyltransferase</fullName>
    </alternativeName>
    <alternativeName>
        <fullName evidence="10">Acyl-phosphate--glycerol-3-phosphate acyltransferase</fullName>
    </alternativeName>
    <alternativeName>
        <fullName evidence="10">G3P acyltransferase</fullName>
        <shortName evidence="10">GPAT</shortName>
        <ecNumber evidence="10">2.3.1.275</ecNumber>
    </alternativeName>
    <alternativeName>
        <fullName evidence="10">Lysophosphatidic acid synthase</fullName>
        <shortName evidence="10">LPA synthase</shortName>
    </alternativeName>
</protein>
<accession>A0A4V2EWT1</accession>
<keyword evidence="4 10" id="KW-0812">Transmembrane</keyword>
<organism evidence="12 13">
    <name type="scientific">Sphaerotilus mobilis</name>
    <dbReference type="NCBI Taxonomy" id="47994"/>
    <lineage>
        <taxon>Bacteria</taxon>
        <taxon>Pseudomonadati</taxon>
        <taxon>Pseudomonadota</taxon>
        <taxon>Betaproteobacteria</taxon>
        <taxon>Burkholderiales</taxon>
        <taxon>Sphaerotilaceae</taxon>
        <taxon>Sphaerotilus</taxon>
    </lineage>
</organism>
<evidence type="ECO:0000256" key="10">
    <source>
        <dbReference type="HAMAP-Rule" id="MF_01043"/>
    </source>
</evidence>
<dbReference type="RefSeq" id="WP_130481479.1">
    <property type="nucleotide sequence ID" value="NZ_SGWV01000008.1"/>
</dbReference>
<evidence type="ECO:0000256" key="3">
    <source>
        <dbReference type="ARBA" id="ARBA00022679"/>
    </source>
</evidence>
<evidence type="ECO:0000256" key="1">
    <source>
        <dbReference type="ARBA" id="ARBA00022475"/>
    </source>
</evidence>
<keyword evidence="5 10" id="KW-1133">Transmembrane helix</keyword>
<comment type="pathway">
    <text evidence="10">Lipid metabolism; phospholipid metabolism.</text>
</comment>
<comment type="caution">
    <text evidence="12">The sequence shown here is derived from an EMBL/GenBank/DDBJ whole genome shotgun (WGS) entry which is preliminary data.</text>
</comment>
<dbReference type="GO" id="GO:0043772">
    <property type="term" value="F:acyl-phosphate glycerol-3-phosphate acyltransferase activity"/>
    <property type="evidence" value="ECO:0007669"/>
    <property type="project" value="UniProtKB-UniRule"/>
</dbReference>
<dbReference type="OrthoDB" id="9777124at2"/>
<dbReference type="PANTHER" id="PTHR30309:SF0">
    <property type="entry name" value="GLYCEROL-3-PHOSPHATE ACYLTRANSFERASE-RELATED"/>
    <property type="match status" value="1"/>
</dbReference>
<keyword evidence="1 10" id="KW-1003">Cell membrane</keyword>
<keyword evidence="2 10" id="KW-0444">Lipid biosynthesis</keyword>
<evidence type="ECO:0000313" key="12">
    <source>
        <dbReference type="EMBL" id="RZS57070.1"/>
    </source>
</evidence>
<dbReference type="GO" id="GO:0008654">
    <property type="term" value="P:phospholipid biosynthetic process"/>
    <property type="evidence" value="ECO:0007669"/>
    <property type="project" value="UniProtKB-UniRule"/>
</dbReference>
<keyword evidence="8 10" id="KW-0594">Phospholipid biosynthesis</keyword>
<dbReference type="HAMAP" id="MF_01043">
    <property type="entry name" value="PlsY"/>
    <property type="match status" value="1"/>
</dbReference>
<feature type="transmembrane region" description="Helical" evidence="10">
    <location>
        <begin position="118"/>
        <end position="142"/>
    </location>
</feature>
<proteinExistence type="inferred from homology"/>
<feature type="transmembrane region" description="Helical" evidence="10">
    <location>
        <begin position="88"/>
        <end position="106"/>
    </location>
</feature>
<feature type="compositionally biased region" description="Basic residues" evidence="11">
    <location>
        <begin position="218"/>
        <end position="231"/>
    </location>
</feature>
<evidence type="ECO:0000256" key="11">
    <source>
        <dbReference type="SAM" id="MobiDB-lite"/>
    </source>
</evidence>
<evidence type="ECO:0000256" key="2">
    <source>
        <dbReference type="ARBA" id="ARBA00022516"/>
    </source>
</evidence>
<dbReference type="UniPathway" id="UPA00085"/>
<feature type="transmembrane region" description="Helical" evidence="10">
    <location>
        <begin position="56"/>
        <end position="76"/>
    </location>
</feature>
<keyword evidence="12" id="KW-0012">Acyltransferase</keyword>
<dbReference type="PANTHER" id="PTHR30309">
    <property type="entry name" value="INNER MEMBRANE PROTEIN YGIH"/>
    <property type="match status" value="1"/>
</dbReference>
<comment type="subunit">
    <text evidence="10">Probably interacts with PlsX.</text>
</comment>
<keyword evidence="13" id="KW-1185">Reference proteome</keyword>
<sequence length="231" mass="23827">MTTALLTLAVTVAAYLIGSLSFAVIVSRVMGLHDPRSYGSGNPGATNVLRSGNKKAAVLTLVFDLLKGLIPVVLVLQFGEPWNLRGNTAALVGLAAFLGHLWPVFFRFQGGKGVATAAGVLLGLHAGLGLAVLAIWIAVAFATRYSSLAALIASIAAPIVHIVGWGPSGATLAITLMSALLVWRHRANIGKLMAGTESKLGQKSSPAAPAATASHGHSAGHHKDRGHGRKR</sequence>
<dbReference type="NCBIfam" id="TIGR00023">
    <property type="entry name" value="glycerol-3-phosphate 1-O-acyltransferase PlsY"/>
    <property type="match status" value="1"/>
</dbReference>
<keyword evidence="9 10" id="KW-1208">Phospholipid metabolism</keyword>
<evidence type="ECO:0000256" key="7">
    <source>
        <dbReference type="ARBA" id="ARBA00023136"/>
    </source>
</evidence>
<keyword evidence="7 10" id="KW-0472">Membrane</keyword>
<dbReference type="EMBL" id="SGWV01000008">
    <property type="protein sequence ID" value="RZS57070.1"/>
    <property type="molecule type" value="Genomic_DNA"/>
</dbReference>
<feature type="transmembrane region" description="Helical" evidence="10">
    <location>
        <begin position="6"/>
        <end position="26"/>
    </location>
</feature>
<dbReference type="InterPro" id="IPR003811">
    <property type="entry name" value="G3P_acylTferase_PlsY"/>
</dbReference>
<dbReference type="Pfam" id="PF02660">
    <property type="entry name" value="G3P_acyltransf"/>
    <property type="match status" value="1"/>
</dbReference>
<evidence type="ECO:0000256" key="6">
    <source>
        <dbReference type="ARBA" id="ARBA00023098"/>
    </source>
</evidence>
<feature type="transmembrane region" description="Helical" evidence="10">
    <location>
        <begin position="162"/>
        <end position="183"/>
    </location>
</feature>
<dbReference type="AlphaFoldDB" id="A0A4V2EWT1"/>
<evidence type="ECO:0000313" key="13">
    <source>
        <dbReference type="Proteomes" id="UP000293433"/>
    </source>
</evidence>
<dbReference type="SMART" id="SM01207">
    <property type="entry name" value="G3P_acyltransf"/>
    <property type="match status" value="1"/>
</dbReference>